<gene>
    <name evidence="2" type="ORF">TSOC_014619</name>
</gene>
<organism evidence="2 3">
    <name type="scientific">Tetrabaena socialis</name>
    <dbReference type="NCBI Taxonomy" id="47790"/>
    <lineage>
        <taxon>Eukaryota</taxon>
        <taxon>Viridiplantae</taxon>
        <taxon>Chlorophyta</taxon>
        <taxon>core chlorophytes</taxon>
        <taxon>Chlorophyceae</taxon>
        <taxon>CS clade</taxon>
        <taxon>Chlamydomonadales</taxon>
        <taxon>Tetrabaenaceae</taxon>
        <taxon>Tetrabaena</taxon>
    </lineage>
</organism>
<reference evidence="2 3" key="1">
    <citation type="journal article" date="2017" name="Mol. Biol. Evol.">
        <title>The 4-celled Tetrabaena socialis nuclear genome reveals the essential components for genetic control of cell number at the origin of multicellularity in the volvocine lineage.</title>
        <authorList>
            <person name="Featherston J."/>
            <person name="Arakaki Y."/>
            <person name="Hanschen E.R."/>
            <person name="Ferris P.J."/>
            <person name="Michod R.E."/>
            <person name="Olson B.J.S.C."/>
            <person name="Nozaki H."/>
            <person name="Durand P.M."/>
        </authorList>
    </citation>
    <scope>NUCLEOTIDE SEQUENCE [LARGE SCALE GENOMIC DNA]</scope>
    <source>
        <strain evidence="2 3">NIES-571</strain>
    </source>
</reference>
<dbReference type="Proteomes" id="UP000236333">
    <property type="component" value="Unassembled WGS sequence"/>
</dbReference>
<keyword evidence="3" id="KW-1185">Reference proteome</keyword>
<proteinExistence type="predicted"/>
<dbReference type="EMBL" id="PGGS01002514">
    <property type="protein sequence ID" value="PNG99598.1"/>
    <property type="molecule type" value="Genomic_DNA"/>
</dbReference>
<feature type="non-terminal residue" evidence="2">
    <location>
        <position position="200"/>
    </location>
</feature>
<evidence type="ECO:0000313" key="2">
    <source>
        <dbReference type="EMBL" id="PNG99598.1"/>
    </source>
</evidence>
<evidence type="ECO:0000256" key="1">
    <source>
        <dbReference type="SAM" id="MobiDB-lite"/>
    </source>
</evidence>
<feature type="region of interest" description="Disordered" evidence="1">
    <location>
        <begin position="120"/>
        <end position="145"/>
    </location>
</feature>
<name>A0A2J7ZH49_9CHLO</name>
<comment type="caution">
    <text evidence="2">The sequence shown here is derived from an EMBL/GenBank/DDBJ whole genome shotgun (WGS) entry which is preliminary data.</text>
</comment>
<dbReference type="OrthoDB" id="557666at2759"/>
<protein>
    <submittedName>
        <fullName evidence="2">Uncharacterized protein</fullName>
    </submittedName>
</protein>
<dbReference type="AlphaFoldDB" id="A0A2J7ZH49"/>
<sequence>MGARLDGQVASAPTGDAQVPGWWGQFKRKCTAKAASLNRGAVTCRARPSANLRQLRDAAQAAASALDAAPHDAARPADAVEAQVAVSAAMRSETGAEMLTTRHAWISDRKRPNPALTTLVRDSGGDGGPGPNALHDPGTDHLVSDPASVPQVIANYWRNVSALPSEAELPAAVKQQAQAAGAEALWAHPLQLPAAEALDE</sequence>
<accession>A0A2J7ZH49</accession>
<evidence type="ECO:0000313" key="3">
    <source>
        <dbReference type="Proteomes" id="UP000236333"/>
    </source>
</evidence>